<evidence type="ECO:0000259" key="5">
    <source>
        <dbReference type="PROSITE" id="PS50893"/>
    </source>
</evidence>
<dbReference type="PANTHER" id="PTHR24220:SF689">
    <property type="entry name" value="LIPOPROTEIN-RELEASING SYSTEM ATP-BINDING PROTEIN LOLD"/>
    <property type="match status" value="1"/>
</dbReference>
<dbReference type="Gene3D" id="3.40.50.300">
    <property type="entry name" value="P-loop containing nucleotide triphosphate hydrolases"/>
    <property type="match status" value="1"/>
</dbReference>
<dbReference type="InterPro" id="IPR027417">
    <property type="entry name" value="P-loop_NTPase"/>
</dbReference>
<evidence type="ECO:0000313" key="6">
    <source>
        <dbReference type="EMBL" id="QDU57726.1"/>
    </source>
</evidence>
<sequence>MSTNPTFAPILSTVDLHKCYRKGAIEVPVLNGANLSVSEGEMVSIIGQSGSGKSTLLHLMGTLDQPDSGEIHFQGNRIDNLTAAGRDVLRNRYIGLIFQFYHLLPELTTIENVLAPMMIRHSVWGYWANRRKYRERAKELLETVGLSHRLNHKPRELSGGEMQRTAIARALISEPILLLADEPTGNLDRQTGEEILTVLRRLNDERQLTIVMVTHDPSIAAGADRTIQLVEGRVKTSNQAAA</sequence>
<dbReference type="InterPro" id="IPR003439">
    <property type="entry name" value="ABC_transporter-like_ATP-bd"/>
</dbReference>
<dbReference type="Pfam" id="PF00005">
    <property type="entry name" value="ABC_tran"/>
    <property type="match status" value="1"/>
</dbReference>
<evidence type="ECO:0000313" key="7">
    <source>
        <dbReference type="Proteomes" id="UP000315750"/>
    </source>
</evidence>
<evidence type="ECO:0000256" key="3">
    <source>
        <dbReference type="ARBA" id="ARBA00022840"/>
    </source>
</evidence>
<organism evidence="6 7">
    <name type="scientific">Aeoliella mucimassa</name>
    <dbReference type="NCBI Taxonomy" id="2527972"/>
    <lineage>
        <taxon>Bacteria</taxon>
        <taxon>Pseudomonadati</taxon>
        <taxon>Planctomycetota</taxon>
        <taxon>Planctomycetia</taxon>
        <taxon>Pirellulales</taxon>
        <taxon>Lacipirellulaceae</taxon>
        <taxon>Aeoliella</taxon>
    </lineage>
</organism>
<keyword evidence="3" id="KW-0067">ATP-binding</keyword>
<dbReference type="PANTHER" id="PTHR24220">
    <property type="entry name" value="IMPORT ATP-BINDING PROTEIN"/>
    <property type="match status" value="1"/>
</dbReference>
<keyword evidence="6" id="KW-0378">Hydrolase</keyword>
<dbReference type="InterPro" id="IPR003593">
    <property type="entry name" value="AAA+_ATPase"/>
</dbReference>
<dbReference type="OrthoDB" id="273392at2"/>
<dbReference type="KEGG" id="amuc:Pan181_39480"/>
<dbReference type="SMART" id="SM00382">
    <property type="entry name" value="AAA"/>
    <property type="match status" value="1"/>
</dbReference>
<comment type="similarity">
    <text evidence="4">Belongs to the ABC transporter superfamily. Macrolide exporter (TC 3.A.1.122) family.</text>
</comment>
<dbReference type="FunFam" id="3.40.50.300:FF:000032">
    <property type="entry name" value="Export ABC transporter ATP-binding protein"/>
    <property type="match status" value="1"/>
</dbReference>
<dbReference type="GO" id="GO:0005524">
    <property type="term" value="F:ATP binding"/>
    <property type="evidence" value="ECO:0007669"/>
    <property type="project" value="UniProtKB-KW"/>
</dbReference>
<dbReference type="PROSITE" id="PS50893">
    <property type="entry name" value="ABC_TRANSPORTER_2"/>
    <property type="match status" value="1"/>
</dbReference>
<dbReference type="GO" id="GO:0022857">
    <property type="term" value="F:transmembrane transporter activity"/>
    <property type="evidence" value="ECO:0007669"/>
    <property type="project" value="TreeGrafter"/>
</dbReference>
<name>A0A518ASN5_9BACT</name>
<reference evidence="6 7" key="1">
    <citation type="submission" date="2019-02" db="EMBL/GenBank/DDBJ databases">
        <title>Deep-cultivation of Planctomycetes and their phenomic and genomic characterization uncovers novel biology.</title>
        <authorList>
            <person name="Wiegand S."/>
            <person name="Jogler M."/>
            <person name="Boedeker C."/>
            <person name="Pinto D."/>
            <person name="Vollmers J."/>
            <person name="Rivas-Marin E."/>
            <person name="Kohn T."/>
            <person name="Peeters S.H."/>
            <person name="Heuer A."/>
            <person name="Rast P."/>
            <person name="Oberbeckmann S."/>
            <person name="Bunk B."/>
            <person name="Jeske O."/>
            <person name="Meyerdierks A."/>
            <person name="Storesund J.E."/>
            <person name="Kallscheuer N."/>
            <person name="Luecker S."/>
            <person name="Lage O.M."/>
            <person name="Pohl T."/>
            <person name="Merkel B.J."/>
            <person name="Hornburger P."/>
            <person name="Mueller R.-W."/>
            <person name="Bruemmer F."/>
            <person name="Labrenz M."/>
            <person name="Spormann A.M."/>
            <person name="Op den Camp H."/>
            <person name="Overmann J."/>
            <person name="Amann R."/>
            <person name="Jetten M.S.M."/>
            <person name="Mascher T."/>
            <person name="Medema M.H."/>
            <person name="Devos D.P."/>
            <person name="Kaster A.-K."/>
            <person name="Ovreas L."/>
            <person name="Rohde M."/>
            <person name="Galperin M.Y."/>
            <person name="Jogler C."/>
        </authorList>
    </citation>
    <scope>NUCLEOTIDE SEQUENCE [LARGE SCALE GENOMIC DNA]</scope>
    <source>
        <strain evidence="6 7">Pan181</strain>
    </source>
</reference>
<protein>
    <submittedName>
        <fullName evidence="6">P-loop containing nucleoside triphosphate hydrolase</fullName>
        <ecNumber evidence="6">3.6.3.-</ecNumber>
    </submittedName>
</protein>
<keyword evidence="1" id="KW-0813">Transport</keyword>
<dbReference type="GO" id="GO:0016887">
    <property type="term" value="F:ATP hydrolysis activity"/>
    <property type="evidence" value="ECO:0007669"/>
    <property type="project" value="InterPro"/>
</dbReference>
<evidence type="ECO:0000256" key="2">
    <source>
        <dbReference type="ARBA" id="ARBA00022741"/>
    </source>
</evidence>
<dbReference type="InterPro" id="IPR015854">
    <property type="entry name" value="ABC_transpr_LolD-like"/>
</dbReference>
<dbReference type="RefSeq" id="WP_145249047.1">
    <property type="nucleotide sequence ID" value="NZ_CP036278.1"/>
</dbReference>
<gene>
    <name evidence="6" type="ORF">Pan181_39480</name>
</gene>
<dbReference type="Proteomes" id="UP000315750">
    <property type="component" value="Chromosome"/>
</dbReference>
<dbReference type="InterPro" id="IPR017911">
    <property type="entry name" value="MacB-like_ATP-bd"/>
</dbReference>
<keyword evidence="7" id="KW-1185">Reference proteome</keyword>
<dbReference type="SUPFAM" id="SSF52540">
    <property type="entry name" value="P-loop containing nucleoside triphosphate hydrolases"/>
    <property type="match status" value="1"/>
</dbReference>
<feature type="domain" description="ABC transporter" evidence="5">
    <location>
        <begin position="11"/>
        <end position="242"/>
    </location>
</feature>
<keyword evidence="2" id="KW-0547">Nucleotide-binding</keyword>
<dbReference type="AlphaFoldDB" id="A0A518ASN5"/>
<proteinExistence type="inferred from homology"/>
<dbReference type="CDD" id="cd03255">
    <property type="entry name" value="ABC_MJ0796_LolCDE_FtsE"/>
    <property type="match status" value="1"/>
</dbReference>
<evidence type="ECO:0000256" key="1">
    <source>
        <dbReference type="ARBA" id="ARBA00022448"/>
    </source>
</evidence>
<evidence type="ECO:0000256" key="4">
    <source>
        <dbReference type="ARBA" id="ARBA00038388"/>
    </source>
</evidence>
<accession>A0A518ASN5</accession>
<dbReference type="EMBL" id="CP036278">
    <property type="protein sequence ID" value="QDU57726.1"/>
    <property type="molecule type" value="Genomic_DNA"/>
</dbReference>
<dbReference type="EC" id="3.6.3.-" evidence="6"/>
<dbReference type="GO" id="GO:0098796">
    <property type="term" value="C:membrane protein complex"/>
    <property type="evidence" value="ECO:0007669"/>
    <property type="project" value="UniProtKB-ARBA"/>
</dbReference>
<dbReference type="GO" id="GO:0005886">
    <property type="term" value="C:plasma membrane"/>
    <property type="evidence" value="ECO:0007669"/>
    <property type="project" value="TreeGrafter"/>
</dbReference>